<feature type="transmembrane region" description="Helical" evidence="17">
    <location>
        <begin position="305"/>
        <end position="326"/>
    </location>
</feature>
<sequence>MAPLMILNSHFTLASIIPITLLVFVAWEAALGLSLLVIVSNTYGTNYFLHSLSSLDELTRQNALMQDSIFYSTHLSGHPLLVALVYIQNTMGANIVLTALYSLHILVTTQCGKYTHHINNITPSFPRENALITLHILPLLLLSLNPQIILGPLYFTLLILTIPIIIINTNLYKSDKNPSYAILYNLIRDIGFIINRRPYSCISLTPLRHISRGRNLLAFSILPLTENNKHSNNSTMLRSPHHPIRSNSQLGLIIVTVDINQPYLVFLHICTHAFFKAILFIYSGSIIHSLNDKQDIQKIGGQFKAIPFTTTALIIGTVCSAGVIFFPLLGQPHFSPLTSINENNPFLVNSIKCPLIGSVFAGFIISNNIPPTTVPLITVPPYLKLTALNFKCWYRYFPTIMHRLPPYLNLSISQNSASSLLDLIWLENVLPKTTSLIQLKLSTLVSSQKGLIKLYFLSFLIILLLSMLLFNYHG</sequence>
<evidence type="ECO:0000256" key="14">
    <source>
        <dbReference type="ARBA" id="ARBA00023136"/>
    </source>
</evidence>
<dbReference type="EMBL" id="RWIC01000081">
    <property type="protein sequence ID" value="TKC50461.1"/>
    <property type="molecule type" value="Genomic_DNA"/>
</dbReference>
<dbReference type="GO" id="GO:0003954">
    <property type="term" value="F:NADH dehydrogenase activity"/>
    <property type="evidence" value="ECO:0007669"/>
    <property type="project" value="TreeGrafter"/>
</dbReference>
<dbReference type="InterPro" id="IPR003945">
    <property type="entry name" value="NU5C-like"/>
</dbReference>
<keyword evidence="11" id="KW-0520">NAD</keyword>
<keyword evidence="8" id="KW-1278">Translocase</keyword>
<dbReference type="AlphaFoldDB" id="A0A4U1FK98"/>
<reference evidence="20" key="1">
    <citation type="journal article" date="2019" name="IScience">
        <title>Narwhal Genome Reveals Long-Term Low Genetic Diversity despite Current Large Abundance Size.</title>
        <authorList>
            <person name="Westbury M.V."/>
            <person name="Petersen B."/>
            <person name="Garde E."/>
            <person name="Heide-Jorgensen M.P."/>
            <person name="Lorenzen E.D."/>
        </authorList>
    </citation>
    <scope>NUCLEOTIDE SEQUENCE [LARGE SCALE GENOMIC DNA]</scope>
</reference>
<dbReference type="Proteomes" id="UP000308365">
    <property type="component" value="Unassembled WGS sequence"/>
</dbReference>
<keyword evidence="5" id="KW-0679">Respiratory chain</keyword>
<evidence type="ECO:0000256" key="6">
    <source>
        <dbReference type="ARBA" id="ARBA00022692"/>
    </source>
</evidence>
<evidence type="ECO:0000256" key="12">
    <source>
        <dbReference type="ARBA" id="ARBA00023075"/>
    </source>
</evidence>
<comment type="caution">
    <text evidence="19">The sequence shown here is derived from an EMBL/GenBank/DDBJ whole genome shotgun (WGS) entry which is preliminary data.</text>
</comment>
<feature type="transmembrane region" description="Helical" evidence="17">
    <location>
        <begin position="263"/>
        <end position="284"/>
    </location>
</feature>
<evidence type="ECO:0000256" key="7">
    <source>
        <dbReference type="ARBA" id="ARBA00022792"/>
    </source>
</evidence>
<evidence type="ECO:0000256" key="3">
    <source>
        <dbReference type="ARBA" id="ARBA00021096"/>
    </source>
</evidence>
<evidence type="ECO:0000256" key="16">
    <source>
        <dbReference type="ARBA" id="ARBA00049551"/>
    </source>
</evidence>
<organism evidence="19 20">
    <name type="scientific">Monodon monoceros</name>
    <name type="common">Narwhal</name>
    <name type="synonym">Ceratodon monodon</name>
    <dbReference type="NCBI Taxonomy" id="40151"/>
    <lineage>
        <taxon>Eukaryota</taxon>
        <taxon>Metazoa</taxon>
        <taxon>Chordata</taxon>
        <taxon>Craniata</taxon>
        <taxon>Vertebrata</taxon>
        <taxon>Euteleostomi</taxon>
        <taxon>Mammalia</taxon>
        <taxon>Eutheria</taxon>
        <taxon>Laurasiatheria</taxon>
        <taxon>Artiodactyla</taxon>
        <taxon>Whippomorpha</taxon>
        <taxon>Cetacea</taxon>
        <taxon>Odontoceti</taxon>
        <taxon>Monodontidae</taxon>
        <taxon>Monodon</taxon>
    </lineage>
</organism>
<evidence type="ECO:0000256" key="13">
    <source>
        <dbReference type="ARBA" id="ARBA00023128"/>
    </source>
</evidence>
<evidence type="ECO:0000256" key="5">
    <source>
        <dbReference type="ARBA" id="ARBA00022660"/>
    </source>
</evidence>
<proteinExistence type="predicted"/>
<keyword evidence="9" id="KW-0249">Electron transport</keyword>
<keyword evidence="7" id="KW-0999">Mitochondrion inner membrane</keyword>
<accession>A0A4U1FK98</accession>
<dbReference type="PANTHER" id="PTHR42829:SF2">
    <property type="entry name" value="NADH-UBIQUINONE OXIDOREDUCTASE CHAIN 5"/>
    <property type="match status" value="1"/>
</dbReference>
<dbReference type="Pfam" id="PF06455">
    <property type="entry name" value="NADH5_C"/>
    <property type="match status" value="2"/>
</dbReference>
<evidence type="ECO:0000256" key="17">
    <source>
        <dbReference type="SAM" id="Phobius"/>
    </source>
</evidence>
<dbReference type="GO" id="GO:0005743">
    <property type="term" value="C:mitochondrial inner membrane"/>
    <property type="evidence" value="ECO:0007669"/>
    <property type="project" value="UniProtKB-SubCell"/>
</dbReference>
<feature type="transmembrane region" description="Helical" evidence="17">
    <location>
        <begin position="148"/>
        <end position="167"/>
    </location>
</feature>
<evidence type="ECO:0000256" key="15">
    <source>
        <dbReference type="ARBA" id="ARBA00031027"/>
    </source>
</evidence>
<protein>
    <recommendedName>
        <fullName evidence="3">NADH-ubiquinone oxidoreductase chain 5</fullName>
        <ecNumber evidence="2">7.1.1.2</ecNumber>
    </recommendedName>
    <alternativeName>
        <fullName evidence="15">NADH dehydrogenase subunit 5</fullName>
    </alternativeName>
</protein>
<name>A0A4U1FK98_MONMO</name>
<dbReference type="GO" id="GO:0042773">
    <property type="term" value="P:ATP synthesis coupled electron transport"/>
    <property type="evidence" value="ECO:0007669"/>
    <property type="project" value="InterPro"/>
</dbReference>
<evidence type="ECO:0000256" key="8">
    <source>
        <dbReference type="ARBA" id="ARBA00022967"/>
    </source>
</evidence>
<keyword evidence="6 17" id="KW-0812">Transmembrane</keyword>
<evidence type="ECO:0000259" key="18">
    <source>
        <dbReference type="Pfam" id="PF06455"/>
    </source>
</evidence>
<comment type="catalytic activity">
    <reaction evidence="16">
        <text>a ubiquinone + NADH + 5 H(+)(in) = a ubiquinol + NAD(+) + 4 H(+)(out)</text>
        <dbReference type="Rhea" id="RHEA:29091"/>
        <dbReference type="Rhea" id="RHEA-COMP:9565"/>
        <dbReference type="Rhea" id="RHEA-COMP:9566"/>
        <dbReference type="ChEBI" id="CHEBI:15378"/>
        <dbReference type="ChEBI" id="CHEBI:16389"/>
        <dbReference type="ChEBI" id="CHEBI:17976"/>
        <dbReference type="ChEBI" id="CHEBI:57540"/>
        <dbReference type="ChEBI" id="CHEBI:57945"/>
        <dbReference type="EC" id="7.1.1.2"/>
    </reaction>
</comment>
<evidence type="ECO:0000256" key="1">
    <source>
        <dbReference type="ARBA" id="ARBA00004448"/>
    </source>
</evidence>
<keyword evidence="14 17" id="KW-0472">Membrane</keyword>
<evidence type="ECO:0000256" key="11">
    <source>
        <dbReference type="ARBA" id="ARBA00023027"/>
    </source>
</evidence>
<dbReference type="GO" id="GO:0008137">
    <property type="term" value="F:NADH dehydrogenase (ubiquinone) activity"/>
    <property type="evidence" value="ECO:0007669"/>
    <property type="project" value="UniProtKB-EC"/>
</dbReference>
<evidence type="ECO:0000313" key="19">
    <source>
        <dbReference type="EMBL" id="TKC50461.1"/>
    </source>
</evidence>
<dbReference type="InterPro" id="IPR010934">
    <property type="entry name" value="NADH_DH_su5_C"/>
</dbReference>
<feature type="transmembrane region" description="Helical" evidence="17">
    <location>
        <begin position="12"/>
        <end position="39"/>
    </location>
</feature>
<keyword evidence="12" id="KW-0830">Ubiquinone</keyword>
<keyword evidence="13" id="KW-0496">Mitochondrion</keyword>
<feature type="domain" description="NADH dehydrogenase subunit 5 C-terminal" evidence="18">
    <location>
        <begin position="323"/>
        <end position="388"/>
    </location>
</feature>
<evidence type="ECO:0000313" key="20">
    <source>
        <dbReference type="Proteomes" id="UP000308365"/>
    </source>
</evidence>
<dbReference type="EC" id="7.1.1.2" evidence="2"/>
<dbReference type="GO" id="GO:0015990">
    <property type="term" value="P:electron transport coupled proton transport"/>
    <property type="evidence" value="ECO:0007669"/>
    <property type="project" value="TreeGrafter"/>
</dbReference>
<comment type="subcellular location">
    <subcellularLocation>
        <location evidence="1">Mitochondrion inner membrane</location>
        <topology evidence="1">Multi-pass membrane protein</topology>
    </subcellularLocation>
</comment>
<evidence type="ECO:0000256" key="9">
    <source>
        <dbReference type="ARBA" id="ARBA00022982"/>
    </source>
</evidence>
<evidence type="ECO:0000256" key="2">
    <source>
        <dbReference type="ARBA" id="ARBA00012944"/>
    </source>
</evidence>
<dbReference type="PANTHER" id="PTHR42829">
    <property type="entry name" value="NADH-UBIQUINONE OXIDOREDUCTASE CHAIN 5"/>
    <property type="match status" value="1"/>
</dbReference>
<keyword evidence="10 17" id="KW-1133">Transmembrane helix</keyword>
<feature type="transmembrane region" description="Helical" evidence="17">
    <location>
        <begin position="454"/>
        <end position="472"/>
    </location>
</feature>
<feature type="transmembrane region" description="Helical" evidence="17">
    <location>
        <begin position="80"/>
        <end position="103"/>
    </location>
</feature>
<keyword evidence="4" id="KW-0813">Transport</keyword>
<feature type="domain" description="NADH dehydrogenase subunit 5 C-terminal" evidence="18">
    <location>
        <begin position="389"/>
        <end position="470"/>
    </location>
</feature>
<gene>
    <name evidence="19" type="ORF">EI555_009947</name>
</gene>
<dbReference type="Gene3D" id="1.10.287.3510">
    <property type="match status" value="1"/>
</dbReference>
<evidence type="ECO:0000256" key="10">
    <source>
        <dbReference type="ARBA" id="ARBA00022989"/>
    </source>
</evidence>
<evidence type="ECO:0000256" key="4">
    <source>
        <dbReference type="ARBA" id="ARBA00022448"/>
    </source>
</evidence>